<keyword evidence="1" id="KW-1133">Transmembrane helix</keyword>
<feature type="transmembrane region" description="Helical" evidence="1">
    <location>
        <begin position="347"/>
        <end position="371"/>
    </location>
</feature>
<gene>
    <name evidence="2" type="ORF">HGRIS_000938</name>
</gene>
<dbReference type="PANTHER" id="PTHR35043:SF7">
    <property type="entry name" value="TRANSCRIPTION FACTOR DOMAIN-CONTAINING PROTEIN"/>
    <property type="match status" value="1"/>
</dbReference>
<feature type="transmembrane region" description="Helical" evidence="1">
    <location>
        <begin position="222"/>
        <end position="241"/>
    </location>
</feature>
<feature type="transmembrane region" description="Helical" evidence="1">
    <location>
        <begin position="192"/>
        <end position="210"/>
    </location>
</feature>
<accession>A0ABR3IQ77</accession>
<dbReference type="PANTHER" id="PTHR35043">
    <property type="entry name" value="TRANSCRIPTION FACTOR DOMAIN-CONTAINING PROTEIN"/>
    <property type="match status" value="1"/>
</dbReference>
<dbReference type="EMBL" id="JASNQZ010000018">
    <property type="protein sequence ID" value="KAL0945445.1"/>
    <property type="molecule type" value="Genomic_DNA"/>
</dbReference>
<evidence type="ECO:0000313" key="3">
    <source>
        <dbReference type="Proteomes" id="UP001556367"/>
    </source>
</evidence>
<evidence type="ECO:0000256" key="1">
    <source>
        <dbReference type="SAM" id="Phobius"/>
    </source>
</evidence>
<evidence type="ECO:0000313" key="2">
    <source>
        <dbReference type="EMBL" id="KAL0945445.1"/>
    </source>
</evidence>
<feature type="transmembrane region" description="Helical" evidence="1">
    <location>
        <begin position="319"/>
        <end position="341"/>
    </location>
</feature>
<name>A0ABR3IQ77_9AGAR</name>
<proteinExistence type="predicted"/>
<organism evidence="2 3">
    <name type="scientific">Hohenbuehelia grisea</name>
    <dbReference type="NCBI Taxonomy" id="104357"/>
    <lineage>
        <taxon>Eukaryota</taxon>
        <taxon>Fungi</taxon>
        <taxon>Dikarya</taxon>
        <taxon>Basidiomycota</taxon>
        <taxon>Agaricomycotina</taxon>
        <taxon>Agaricomycetes</taxon>
        <taxon>Agaricomycetidae</taxon>
        <taxon>Agaricales</taxon>
        <taxon>Pleurotineae</taxon>
        <taxon>Pleurotaceae</taxon>
        <taxon>Hohenbuehelia</taxon>
    </lineage>
</organism>
<sequence>MALEGSESFISTCWLCQVTFLSSSIKIDANMSHPTAALTLLSSSFQRIATRADANDAGLCDSDDKRSIYALVWSCLVTIFACTYLVVHPSLPSNKERKSWWRLVFRRPKLMFITAMAPEFTVVLAVQEWYKARYVARRYRKLGWTFIHAMFVQMDGFTVPSSPDPVSWYRAGQFDVHHIPVADIEDKSKSDVLAKSLLCLQLAWFILQFAARLQQRLHVTELELMTLAYAFLALMLSFFWWNKPFDAQQPIMLPGAPGDEEEDEDEHVCLVDDPDGGRKKVENAAFDLGFAIGGLAAAVFGALHIVAWNFTFPTHVEQLLWRISSAVLTAIALGLCALSYTSWTHPVVSVLFMGLYCIARLILAVEVFALLRSLPPKALQDVGWVKYLPHV</sequence>
<keyword evidence="1" id="KW-0472">Membrane</keyword>
<feature type="transmembrane region" description="Helical" evidence="1">
    <location>
        <begin position="288"/>
        <end position="307"/>
    </location>
</feature>
<dbReference type="Proteomes" id="UP001556367">
    <property type="component" value="Unassembled WGS sequence"/>
</dbReference>
<comment type="caution">
    <text evidence="2">The sequence shown here is derived from an EMBL/GenBank/DDBJ whole genome shotgun (WGS) entry which is preliminary data.</text>
</comment>
<feature type="transmembrane region" description="Helical" evidence="1">
    <location>
        <begin position="68"/>
        <end position="90"/>
    </location>
</feature>
<feature type="transmembrane region" description="Helical" evidence="1">
    <location>
        <begin position="110"/>
        <end position="130"/>
    </location>
</feature>
<reference evidence="3" key="1">
    <citation type="submission" date="2024-06" db="EMBL/GenBank/DDBJ databases">
        <title>Multi-omics analyses provide insights into the biosynthesis of the anticancer antibiotic pleurotin in Hohenbuehelia grisea.</title>
        <authorList>
            <person name="Weaver J.A."/>
            <person name="Alberti F."/>
        </authorList>
    </citation>
    <scope>NUCLEOTIDE SEQUENCE [LARGE SCALE GENOMIC DNA]</scope>
    <source>
        <strain evidence="3">T-177</strain>
    </source>
</reference>
<protein>
    <submittedName>
        <fullName evidence="2">Uncharacterized protein</fullName>
    </submittedName>
</protein>
<keyword evidence="3" id="KW-1185">Reference proteome</keyword>
<keyword evidence="1" id="KW-0812">Transmembrane</keyword>